<dbReference type="EMBL" id="JAHQCR010000090">
    <property type="protein sequence ID" value="MBU9724246.1"/>
    <property type="molecule type" value="Genomic_DNA"/>
</dbReference>
<dbReference type="RefSeq" id="WP_088076939.1">
    <property type="nucleotide sequence ID" value="NZ_JAHQCR010000090.1"/>
</dbReference>
<protein>
    <submittedName>
        <fullName evidence="2">DUF4282 domain-containing protein</fullName>
    </submittedName>
</protein>
<comment type="caution">
    <text evidence="2">The sequence shown here is derived from an EMBL/GenBank/DDBJ whole genome shotgun (WGS) entry which is preliminary data.</text>
</comment>
<accession>A0ABS6K1R1</accession>
<evidence type="ECO:0000256" key="1">
    <source>
        <dbReference type="SAM" id="Phobius"/>
    </source>
</evidence>
<feature type="transmembrane region" description="Helical" evidence="1">
    <location>
        <begin position="22"/>
        <end position="41"/>
    </location>
</feature>
<keyword evidence="1" id="KW-0812">Transmembrane</keyword>
<keyword evidence="1" id="KW-0472">Membrane</keyword>
<reference evidence="2 3" key="1">
    <citation type="submission" date="2021-06" db="EMBL/GenBank/DDBJ databases">
        <title>Bacillus sp. RD4P76, an endophyte from a halophyte.</title>
        <authorList>
            <person name="Sun J.-Q."/>
        </authorList>
    </citation>
    <scope>NUCLEOTIDE SEQUENCE [LARGE SCALE GENOMIC DNA]</scope>
    <source>
        <strain evidence="2 3">JCM 17098</strain>
    </source>
</reference>
<sequence length="98" mass="11054">MNFDFQDFLSFNKMITPTIIKIIFYIGVGISVLMGLFQIIAGVASNFGGGLQVIMGLITLVVGPLFVRIYCELLILFFKMHESLNRINKNLEAAEYEE</sequence>
<evidence type="ECO:0000313" key="3">
    <source>
        <dbReference type="Proteomes" id="UP000790580"/>
    </source>
</evidence>
<feature type="transmembrane region" description="Helical" evidence="1">
    <location>
        <begin position="53"/>
        <end position="78"/>
    </location>
</feature>
<dbReference type="Pfam" id="PF14110">
    <property type="entry name" value="DUF4282"/>
    <property type="match status" value="1"/>
</dbReference>
<organism evidence="2 3">
    <name type="scientific">Evansella alkalicola</name>
    <dbReference type="NCBI Taxonomy" id="745819"/>
    <lineage>
        <taxon>Bacteria</taxon>
        <taxon>Bacillati</taxon>
        <taxon>Bacillota</taxon>
        <taxon>Bacilli</taxon>
        <taxon>Bacillales</taxon>
        <taxon>Bacillaceae</taxon>
        <taxon>Evansella</taxon>
    </lineage>
</organism>
<keyword evidence="3" id="KW-1185">Reference proteome</keyword>
<dbReference type="InterPro" id="IPR025557">
    <property type="entry name" value="DUF4282"/>
</dbReference>
<gene>
    <name evidence="2" type="ORF">KS407_22745</name>
</gene>
<name>A0ABS6K1R1_9BACI</name>
<dbReference type="Proteomes" id="UP000790580">
    <property type="component" value="Unassembled WGS sequence"/>
</dbReference>
<evidence type="ECO:0000313" key="2">
    <source>
        <dbReference type="EMBL" id="MBU9724246.1"/>
    </source>
</evidence>
<proteinExistence type="predicted"/>
<keyword evidence="1" id="KW-1133">Transmembrane helix</keyword>